<dbReference type="InterPro" id="IPR037465">
    <property type="entry name" value="YlxR"/>
</dbReference>
<dbReference type="Gene3D" id="3.30.1230.10">
    <property type="entry name" value="YlxR-like"/>
    <property type="match status" value="1"/>
</dbReference>
<accession>A0AB74U300</accession>
<sequence length="97" mass="11030">MAKKTPMRKCVLSGEMKPKKEMVRIVRNPDKSVAIDPTGKKNGRGAYVSMDLQLLESMKNSQKLSQALNTEVSAEFFDELIDHVDYKLARMELLNDQ</sequence>
<gene>
    <name evidence="3" type="ORF">VUQ06_00095</name>
    <name evidence="2" type="ORF">VUQ08_01135</name>
</gene>
<dbReference type="SUPFAM" id="SSF64376">
    <property type="entry name" value="YlxR-like"/>
    <property type="match status" value="1"/>
</dbReference>
<dbReference type="KEGG" id="dst:VUQ06_00095"/>
<protein>
    <submittedName>
        <fullName evidence="3">YlxR family protein</fullName>
    </submittedName>
</protein>
<evidence type="ECO:0000313" key="3">
    <source>
        <dbReference type="EMBL" id="XBC49658.1"/>
    </source>
</evidence>
<dbReference type="RefSeq" id="WP_347300571.1">
    <property type="nucleotide sequence ID" value="NZ_CP142433.1"/>
</dbReference>
<reference evidence="3" key="1">
    <citation type="submission" date="2023-12" db="EMBL/GenBank/DDBJ databases">
        <title>Dolosigranulum savutii sp. nov. isolated from human upper respiratory samples collected in Botswana.</title>
        <authorList>
            <person name="Kelly M.S."/>
        </authorList>
    </citation>
    <scope>NUCLEOTIDE SEQUENCE</scope>
    <source>
        <strain evidence="3">MSK294</strain>
        <strain evidence="2">MSK433</strain>
    </source>
</reference>
<proteinExistence type="predicted"/>
<organism evidence="3">
    <name type="scientific">Dolosigranulum savutiense</name>
    <dbReference type="NCBI Taxonomy" id="3110288"/>
    <lineage>
        <taxon>Bacteria</taxon>
        <taxon>Bacillati</taxon>
        <taxon>Bacillota</taxon>
        <taxon>Bacilli</taxon>
        <taxon>Lactobacillales</taxon>
        <taxon>Carnobacteriaceae</taxon>
        <taxon>Dolosigranulum</taxon>
    </lineage>
</organism>
<dbReference type="InterPro" id="IPR035931">
    <property type="entry name" value="YlxR-like_sf"/>
</dbReference>
<name>A0AB74U300_9LACT</name>
<dbReference type="InterPro" id="IPR007393">
    <property type="entry name" value="YlxR_dom"/>
</dbReference>
<dbReference type="AlphaFoldDB" id="A0AB74U300"/>
<dbReference type="PANTHER" id="PTHR34215:SF1">
    <property type="entry name" value="YLXR DOMAIN-CONTAINING PROTEIN"/>
    <property type="match status" value="1"/>
</dbReference>
<dbReference type="PANTHER" id="PTHR34215">
    <property type="entry name" value="BLL0784 PROTEIN"/>
    <property type="match status" value="1"/>
</dbReference>
<evidence type="ECO:0000259" key="1">
    <source>
        <dbReference type="Pfam" id="PF04296"/>
    </source>
</evidence>
<dbReference type="CDD" id="cd00279">
    <property type="entry name" value="YlxR"/>
    <property type="match status" value="1"/>
</dbReference>
<dbReference type="Pfam" id="PF04296">
    <property type="entry name" value="YlxR"/>
    <property type="match status" value="1"/>
</dbReference>
<dbReference type="NCBIfam" id="NF047356">
    <property type="entry name" value="RNA_bind_RnpM"/>
    <property type="match status" value="1"/>
</dbReference>
<dbReference type="EMBL" id="CP142435">
    <property type="protein sequence ID" value="XBC49658.1"/>
    <property type="molecule type" value="Genomic_DNA"/>
</dbReference>
<feature type="domain" description="YlxR" evidence="1">
    <location>
        <begin position="8"/>
        <end position="80"/>
    </location>
</feature>
<dbReference type="EMBL" id="CP142433">
    <property type="protein sequence ID" value="XBC46247.1"/>
    <property type="molecule type" value="Genomic_DNA"/>
</dbReference>
<evidence type="ECO:0000313" key="2">
    <source>
        <dbReference type="EMBL" id="XBC46247.1"/>
    </source>
</evidence>